<organism evidence="2 3">
    <name type="scientific">Ceratobasidium theobromae</name>
    <dbReference type="NCBI Taxonomy" id="1582974"/>
    <lineage>
        <taxon>Eukaryota</taxon>
        <taxon>Fungi</taxon>
        <taxon>Dikarya</taxon>
        <taxon>Basidiomycota</taxon>
        <taxon>Agaricomycotina</taxon>
        <taxon>Agaricomycetes</taxon>
        <taxon>Cantharellales</taxon>
        <taxon>Ceratobasidiaceae</taxon>
        <taxon>Ceratobasidium</taxon>
    </lineage>
</organism>
<gene>
    <name evidence="2" type="ORF">CTheo_1767</name>
</gene>
<reference evidence="2 3" key="1">
    <citation type="journal article" date="2019" name="Fungal Biol. Biotechnol.">
        <title>Draft genome sequence of fastidious pathogen Ceratobasidium theobromae, which causes vascular-streak dieback in Theobroma cacao.</title>
        <authorList>
            <person name="Ali S.S."/>
            <person name="Asman A."/>
            <person name="Shao J."/>
            <person name="Firmansyah A.P."/>
            <person name="Susilo A.W."/>
            <person name="Rosmana A."/>
            <person name="McMahon P."/>
            <person name="Junaid M."/>
            <person name="Guest D."/>
            <person name="Kheng T.Y."/>
            <person name="Meinhardt L.W."/>
            <person name="Bailey B.A."/>
        </authorList>
    </citation>
    <scope>NUCLEOTIDE SEQUENCE [LARGE SCALE GENOMIC DNA]</scope>
    <source>
        <strain evidence="2 3">CT2</strain>
    </source>
</reference>
<evidence type="ECO:0000256" key="1">
    <source>
        <dbReference type="SAM" id="Phobius"/>
    </source>
</evidence>
<feature type="transmembrane region" description="Helical" evidence="1">
    <location>
        <begin position="47"/>
        <end position="67"/>
    </location>
</feature>
<evidence type="ECO:0008006" key="4">
    <source>
        <dbReference type="Google" id="ProtNLM"/>
    </source>
</evidence>
<feature type="transmembrane region" description="Helical" evidence="1">
    <location>
        <begin position="20"/>
        <end position="41"/>
    </location>
</feature>
<keyword evidence="3" id="KW-1185">Reference proteome</keyword>
<name>A0A5N5QT12_9AGAM</name>
<dbReference type="Proteomes" id="UP000383932">
    <property type="component" value="Unassembled WGS sequence"/>
</dbReference>
<keyword evidence="1" id="KW-0812">Transmembrane</keyword>
<keyword evidence="1" id="KW-0472">Membrane</keyword>
<comment type="caution">
    <text evidence="2">The sequence shown here is derived from an EMBL/GenBank/DDBJ whole genome shotgun (WGS) entry which is preliminary data.</text>
</comment>
<dbReference type="EMBL" id="SSOP01000016">
    <property type="protein sequence ID" value="KAB5594788.1"/>
    <property type="molecule type" value="Genomic_DNA"/>
</dbReference>
<accession>A0A5N5QT12</accession>
<proteinExistence type="predicted"/>
<feature type="transmembrane region" description="Helical" evidence="1">
    <location>
        <begin position="92"/>
        <end position="113"/>
    </location>
</feature>
<feature type="transmembrane region" description="Helical" evidence="1">
    <location>
        <begin position="133"/>
        <end position="158"/>
    </location>
</feature>
<protein>
    <recommendedName>
        <fullName evidence="4">Transmembrane protein</fullName>
    </recommendedName>
</protein>
<evidence type="ECO:0000313" key="2">
    <source>
        <dbReference type="EMBL" id="KAB5594788.1"/>
    </source>
</evidence>
<dbReference type="OrthoDB" id="3241098at2759"/>
<keyword evidence="1" id="KW-1133">Transmembrane helix</keyword>
<sequence length="177" mass="19339">MTDTTKHTVFPASKAGKHLANLFIASCVFGLISFGFSMALFGAGSLWLIHAAFGVTLIHHVTVRCLIVKKTEPDVFDGNSPAGLRFGSLRHAFNICFMVFIALAWLAGGILSITFQRLNMWELWYDQDPSAYVVADLAADGAAIIESGLLMAIAVFSWKLRNEAAWERSKVGSVEKV</sequence>
<dbReference type="AlphaFoldDB" id="A0A5N5QT12"/>
<evidence type="ECO:0000313" key="3">
    <source>
        <dbReference type="Proteomes" id="UP000383932"/>
    </source>
</evidence>